<dbReference type="CDD" id="cd01756">
    <property type="entry name" value="PLAT_repeat"/>
    <property type="match status" value="3"/>
</dbReference>
<feature type="domain" description="PLAT" evidence="3">
    <location>
        <begin position="700"/>
        <end position="818"/>
    </location>
</feature>
<feature type="domain" description="PLAT" evidence="3">
    <location>
        <begin position="484"/>
        <end position="599"/>
    </location>
</feature>
<dbReference type="SMART" id="SM00308">
    <property type="entry name" value="LH2"/>
    <property type="match status" value="4"/>
</dbReference>
<dbReference type="PANTHER" id="PTHR45901:SF3">
    <property type="entry name" value="LIPOXYGENASE HOMOLOGY DOMAIN-CONTAINING PROTEIN 1"/>
    <property type="match status" value="1"/>
</dbReference>
<dbReference type="Gene3D" id="2.60.60.20">
    <property type="entry name" value="PLAT/LH2 domain"/>
    <property type="match status" value="3"/>
</dbReference>
<dbReference type="AlphaFoldDB" id="A0A8S2MCR1"/>
<accession>A0A8S2MCR1</accession>
<feature type="domain" description="PLAT" evidence="3">
    <location>
        <begin position="357"/>
        <end position="471"/>
    </location>
</feature>
<proteinExistence type="predicted"/>
<comment type="caution">
    <text evidence="1">Lacks conserved residue(s) required for the propagation of feature annotation.</text>
</comment>
<feature type="region of interest" description="Disordered" evidence="2">
    <location>
        <begin position="78"/>
        <end position="105"/>
    </location>
</feature>
<name>A0A8S2MCR1_9BILA</name>
<dbReference type="PROSITE" id="PS50095">
    <property type="entry name" value="PLAT"/>
    <property type="match status" value="4"/>
</dbReference>
<feature type="non-terminal residue" evidence="4">
    <location>
        <position position="1"/>
    </location>
</feature>
<protein>
    <recommendedName>
        <fullName evidence="3">PLAT domain-containing protein</fullName>
    </recommendedName>
</protein>
<evidence type="ECO:0000313" key="4">
    <source>
        <dbReference type="EMBL" id="CAF3934796.1"/>
    </source>
</evidence>
<evidence type="ECO:0000256" key="1">
    <source>
        <dbReference type="PROSITE-ProRule" id="PRU00152"/>
    </source>
</evidence>
<dbReference type="Proteomes" id="UP000676336">
    <property type="component" value="Unassembled WGS sequence"/>
</dbReference>
<feature type="compositionally biased region" description="Basic and acidic residues" evidence="2">
    <location>
        <begin position="83"/>
        <end position="94"/>
    </location>
</feature>
<organism evidence="4 5">
    <name type="scientific">Rotaria magnacalcarata</name>
    <dbReference type="NCBI Taxonomy" id="392030"/>
    <lineage>
        <taxon>Eukaryota</taxon>
        <taxon>Metazoa</taxon>
        <taxon>Spiralia</taxon>
        <taxon>Gnathifera</taxon>
        <taxon>Rotifera</taxon>
        <taxon>Eurotatoria</taxon>
        <taxon>Bdelloidea</taxon>
        <taxon>Philodinida</taxon>
        <taxon>Philodinidae</taxon>
        <taxon>Rotaria</taxon>
    </lineage>
</organism>
<feature type="domain" description="PLAT" evidence="3">
    <location>
        <begin position="223"/>
        <end position="342"/>
    </location>
</feature>
<evidence type="ECO:0000313" key="5">
    <source>
        <dbReference type="Proteomes" id="UP000676336"/>
    </source>
</evidence>
<dbReference type="Pfam" id="PF01477">
    <property type="entry name" value="PLAT"/>
    <property type="match status" value="4"/>
</dbReference>
<dbReference type="InterPro" id="IPR001024">
    <property type="entry name" value="PLAT/LH2_dom"/>
</dbReference>
<sequence>MDVHSSSNGLHHIVGYGSNSVVLAHSNNNNHHHHNDYNNFYVPAPRPLPKATSSYQFLPVVNLVPTIINVPVQQSKKQQQSHVVRDEFRQEQHRPSRGTSAFIPKYSSFDDPHMQDYYARKFGRRPKSVRSSARSDTLYRITVKTADKKNAGTNAKVFLSIFGKKDKVCRKLLTREHMLRGQSQLALSVNGHSKTYTDDSYNMEYTRGATDIVYIRCRELGVIHHIVLEHTGLLIEQSWLCEFILITNVRTGRQWFFPCAIQLDDRKNNFEAGKKDEFVIECPNVGEINKILVAHNNKGAAPGWFLDRILIEDLSEKRIYEFPCYKWLATDEGDRQISRYLLPKKKGDSDRLATAGVPYNVTVYTGDKRNAGTNARVYIVMNNRKTSSSKIFLMDGKFERADVDQFTIDGPDELGPLTSLIIGHDNSGVGPGWYLDKVVINCPSTGIEQTFPCNNWLAEDTGDKLIERELREDPSLRKVRPPTVPWYIWVYTSDIKGAGTDAHVHLVLYGHDGKSDDIKLKSESDVFEAGQCNEFKVDIADVGTPFKLRVSHDNKKLFAPWHLDRIEMENLKTKKRYTFPCGRWLSKTDEDKQIIRELPAEGPGISKPLPVVKYTVDVYTADKRNAGTNANVFINIFGECGDTGGPGAGWFLDKVVVRPEDKRYEQATFTCNRWLAEDEDDGQIVRELTLQNVAQHLNKTTYNVRIKTGDVFQAGTDADAYLKIFGDKGDTDKIHLKNSDNTSNKFERARVDHFTYEFDDLGKIQHIIIGHNGKNVGSGWFLDWVEIDIPMRGEMYRFVCKRWLDKSEGDGKIELDLVPTDVAQKTS</sequence>
<evidence type="ECO:0000256" key="2">
    <source>
        <dbReference type="SAM" id="MobiDB-lite"/>
    </source>
</evidence>
<comment type="caution">
    <text evidence="4">The sequence shown here is derived from an EMBL/GenBank/DDBJ whole genome shotgun (WGS) entry which is preliminary data.</text>
</comment>
<dbReference type="InterPro" id="IPR052970">
    <property type="entry name" value="Inner_ear_hair_cell_LOXHD"/>
</dbReference>
<evidence type="ECO:0000259" key="3">
    <source>
        <dbReference type="PROSITE" id="PS50095"/>
    </source>
</evidence>
<reference evidence="4" key="1">
    <citation type="submission" date="2021-02" db="EMBL/GenBank/DDBJ databases">
        <authorList>
            <person name="Nowell W R."/>
        </authorList>
    </citation>
    <scope>NUCLEOTIDE SEQUENCE</scope>
</reference>
<dbReference type="InterPro" id="IPR036392">
    <property type="entry name" value="PLAT/LH2_dom_sf"/>
</dbReference>
<dbReference type="SUPFAM" id="SSF49723">
    <property type="entry name" value="Lipase/lipooxygenase domain (PLAT/LH2 domain)"/>
    <property type="match status" value="6"/>
</dbReference>
<gene>
    <name evidence="4" type="ORF">SMN809_LOCUS8391</name>
</gene>
<dbReference type="PANTHER" id="PTHR45901">
    <property type="entry name" value="PROTEIN CBG12474"/>
    <property type="match status" value="1"/>
</dbReference>
<dbReference type="Gene3D" id="2.40.180.10">
    <property type="entry name" value="Catalase core domain"/>
    <property type="match status" value="4"/>
</dbReference>
<dbReference type="EMBL" id="CAJOBI010002571">
    <property type="protein sequence ID" value="CAF3934796.1"/>
    <property type="molecule type" value="Genomic_DNA"/>
</dbReference>